<proteinExistence type="predicted"/>
<dbReference type="AlphaFoldDB" id="A0A699HK34"/>
<protein>
    <submittedName>
        <fullName evidence="2">Uncharacterized protein</fullName>
    </submittedName>
</protein>
<evidence type="ECO:0000313" key="2">
    <source>
        <dbReference type="EMBL" id="GEY11145.1"/>
    </source>
</evidence>
<gene>
    <name evidence="2" type="ORF">Tci_383119</name>
</gene>
<feature type="region of interest" description="Disordered" evidence="1">
    <location>
        <begin position="171"/>
        <end position="191"/>
    </location>
</feature>
<feature type="region of interest" description="Disordered" evidence="1">
    <location>
        <begin position="1"/>
        <end position="32"/>
    </location>
</feature>
<feature type="non-terminal residue" evidence="2">
    <location>
        <position position="1"/>
    </location>
</feature>
<organism evidence="2">
    <name type="scientific">Tanacetum cinerariifolium</name>
    <name type="common">Dalmatian daisy</name>
    <name type="synonym">Chrysanthemum cinerariifolium</name>
    <dbReference type="NCBI Taxonomy" id="118510"/>
    <lineage>
        <taxon>Eukaryota</taxon>
        <taxon>Viridiplantae</taxon>
        <taxon>Streptophyta</taxon>
        <taxon>Embryophyta</taxon>
        <taxon>Tracheophyta</taxon>
        <taxon>Spermatophyta</taxon>
        <taxon>Magnoliopsida</taxon>
        <taxon>eudicotyledons</taxon>
        <taxon>Gunneridae</taxon>
        <taxon>Pentapetalae</taxon>
        <taxon>asterids</taxon>
        <taxon>campanulids</taxon>
        <taxon>Asterales</taxon>
        <taxon>Asteraceae</taxon>
        <taxon>Asteroideae</taxon>
        <taxon>Anthemideae</taxon>
        <taxon>Anthemidinae</taxon>
        <taxon>Tanacetum</taxon>
    </lineage>
</organism>
<dbReference type="EMBL" id="BKCJ010152672">
    <property type="protein sequence ID" value="GEY11145.1"/>
    <property type="molecule type" value="Genomic_DNA"/>
</dbReference>
<sequence>SVHTEDETMANEVQEQSMQIGEGIGRGLDSQRYQLGPQTQEIVFETTDKQYKESEQVTKTYEKGVEAFSSRKSESSPTNEVMVRGRRAVTLTDRMKSPFYVRVVNVDKVENSKEKRLANILFKKRDGDDRGKTMLAKSDILFILVSNVQQKFLLCINLKNSAVTLIDSKKEGNKVTRKKKKDDDIDDMRVA</sequence>
<feature type="compositionally biased region" description="Basic and acidic residues" evidence="1">
    <location>
        <begin position="181"/>
        <end position="191"/>
    </location>
</feature>
<name>A0A699HK34_TANCI</name>
<accession>A0A699HK34</accession>
<evidence type="ECO:0000256" key="1">
    <source>
        <dbReference type="SAM" id="MobiDB-lite"/>
    </source>
</evidence>
<reference evidence="2" key="1">
    <citation type="journal article" date="2019" name="Sci. Rep.">
        <title>Draft genome of Tanacetum cinerariifolium, the natural source of mosquito coil.</title>
        <authorList>
            <person name="Yamashiro T."/>
            <person name="Shiraishi A."/>
            <person name="Satake H."/>
            <person name="Nakayama K."/>
        </authorList>
    </citation>
    <scope>NUCLEOTIDE SEQUENCE</scope>
</reference>
<comment type="caution">
    <text evidence="2">The sequence shown here is derived from an EMBL/GenBank/DDBJ whole genome shotgun (WGS) entry which is preliminary data.</text>
</comment>